<dbReference type="Proteomes" id="UP001339167">
    <property type="component" value="Unassembled WGS sequence"/>
</dbReference>
<feature type="domain" description="DUF2007" evidence="2">
    <location>
        <begin position="9"/>
        <end position="69"/>
    </location>
</feature>
<dbReference type="InterPro" id="IPR018551">
    <property type="entry name" value="DUF2007"/>
</dbReference>
<comment type="caution">
    <text evidence="3">The sequence shown here is derived from an EMBL/GenBank/DDBJ whole genome shotgun (WGS) entry which is preliminary data.</text>
</comment>
<evidence type="ECO:0000313" key="4">
    <source>
        <dbReference type="Proteomes" id="UP001339167"/>
    </source>
</evidence>
<keyword evidence="4" id="KW-1185">Reference proteome</keyword>
<dbReference type="Pfam" id="PF09413">
    <property type="entry name" value="DUF2007"/>
    <property type="match status" value="1"/>
</dbReference>
<evidence type="ECO:0000256" key="1">
    <source>
        <dbReference type="SAM" id="Phobius"/>
    </source>
</evidence>
<evidence type="ECO:0000259" key="2">
    <source>
        <dbReference type="Pfam" id="PF09413"/>
    </source>
</evidence>
<dbReference type="InterPro" id="IPR011322">
    <property type="entry name" value="N-reg_PII-like_a/b"/>
</dbReference>
<accession>A0ABU7JBI6</accession>
<dbReference type="EMBL" id="JAUGZK010000002">
    <property type="protein sequence ID" value="MEE2023057.1"/>
    <property type="molecule type" value="Genomic_DNA"/>
</dbReference>
<dbReference type="SUPFAM" id="SSF54913">
    <property type="entry name" value="GlnB-like"/>
    <property type="match status" value="1"/>
</dbReference>
<reference evidence="3 4" key="1">
    <citation type="submission" date="2023-06" db="EMBL/GenBank/DDBJ databases">
        <title>Alkalimonas sp., MEB004 an alkaliphilic bacterium isolated from Lonar Lake, India.</title>
        <authorList>
            <person name="Joshi A."/>
            <person name="Thite S."/>
        </authorList>
    </citation>
    <scope>NUCLEOTIDE SEQUENCE [LARGE SCALE GENOMIC DNA]</scope>
    <source>
        <strain evidence="3 4">MEB004</strain>
    </source>
</reference>
<protein>
    <submittedName>
        <fullName evidence="3">DUF2007 domain-containing protein</fullName>
    </submittedName>
</protein>
<dbReference type="Gene3D" id="3.30.70.790">
    <property type="entry name" value="UreE, C-terminal domain"/>
    <property type="match status" value="1"/>
</dbReference>
<feature type="transmembrane region" description="Helical" evidence="1">
    <location>
        <begin position="106"/>
        <end position="124"/>
    </location>
</feature>
<dbReference type="RefSeq" id="WP_330086423.1">
    <property type="nucleotide sequence ID" value="NZ_JAUGZK010000002.1"/>
</dbReference>
<sequence>MPTLVTIEVFTNPVEAHLAKGRLEAEGIPAWIAHEHHIWANWSLSQALGGVKVQVQAEQEAQGRTILQQHLAGEYEVSLQQEFPDTEPEGCPHCGAKAIQHSIPPAMLLLLILTLGVVGVIFPLRKARHRCHGCGHRWHL</sequence>
<keyword evidence="1" id="KW-1133">Transmembrane helix</keyword>
<organism evidence="3 4">
    <name type="scientific">Alkalimonas mucilaginosa</name>
    <dbReference type="NCBI Taxonomy" id="3057676"/>
    <lineage>
        <taxon>Bacteria</taxon>
        <taxon>Pseudomonadati</taxon>
        <taxon>Pseudomonadota</taxon>
        <taxon>Gammaproteobacteria</taxon>
        <taxon>Alkalimonas</taxon>
    </lineage>
</organism>
<name>A0ABU7JBI6_9GAMM</name>
<keyword evidence="1" id="KW-0812">Transmembrane</keyword>
<keyword evidence="1" id="KW-0472">Membrane</keyword>
<proteinExistence type="predicted"/>
<gene>
    <name evidence="3" type="ORF">QWF21_02280</name>
</gene>
<evidence type="ECO:0000313" key="3">
    <source>
        <dbReference type="EMBL" id="MEE2023057.1"/>
    </source>
</evidence>